<dbReference type="Proteomes" id="UP000058305">
    <property type="component" value="Chromosome"/>
</dbReference>
<organism evidence="2 3">
    <name type="scientific">Microterricola viridarii</name>
    <dbReference type="NCBI Taxonomy" id="412690"/>
    <lineage>
        <taxon>Bacteria</taxon>
        <taxon>Bacillati</taxon>
        <taxon>Actinomycetota</taxon>
        <taxon>Actinomycetes</taxon>
        <taxon>Micrococcales</taxon>
        <taxon>Microbacteriaceae</taxon>
        <taxon>Microterricola</taxon>
    </lineage>
</organism>
<keyword evidence="1" id="KW-0472">Membrane</keyword>
<feature type="transmembrane region" description="Helical" evidence="1">
    <location>
        <begin position="290"/>
        <end position="310"/>
    </location>
</feature>
<evidence type="ECO:0000256" key="1">
    <source>
        <dbReference type="SAM" id="Phobius"/>
    </source>
</evidence>
<dbReference type="RefSeq" id="WP_067226091.1">
    <property type="nucleotide sequence ID" value="NZ_CP014145.1"/>
</dbReference>
<feature type="transmembrane region" description="Helical" evidence="1">
    <location>
        <begin position="355"/>
        <end position="377"/>
    </location>
</feature>
<feature type="transmembrane region" description="Helical" evidence="1">
    <location>
        <begin position="109"/>
        <end position="126"/>
    </location>
</feature>
<dbReference type="AlphaFoldDB" id="A0A120I0U8"/>
<dbReference type="KEGG" id="mvd:AWU67_02045"/>
<dbReference type="Pfam" id="PF09913">
    <property type="entry name" value="DUF2142"/>
    <property type="match status" value="1"/>
</dbReference>
<protein>
    <recommendedName>
        <fullName evidence="4">DUF2142 domain-containing protein</fullName>
    </recommendedName>
</protein>
<sequence length="438" mass="46791">MCYLFVPESSAHCAAAVGDGSGQDFFSTWVGTYNPLYYYLVGWPSLIFDNAAVGVYAMRIVSALLGSVLLAWAFQAGVSARSNRWMPLGLAFVATPMVLYFVGSVNPNGVEIASAAALWIALLRLLERHRVPASAIDSLLPTRYLWTIVTVASILLVNARAVGPLWLITIVLTCCIAAGWGPTKALFLRGASYPWLGAIAAGSLFAGIWTLATGALGGQAGESDAPLVGGSALAGITAMLRRTGEWVQQAVGFFGWLDTPLPNEAYILLYVVLGVLVLLALAATDRRSMWVMIGVIALAILLPAIVQGVQVSRTGLIWQGRYGIFLYLAIPIFAAWVLSGPAGDRLRFLSPRMNWIGLGLLAAYGSFAFLWVMRRYVTGTAQPFAEMFANPVWQPPLGWLPLVLAYAAVSVAFVVWAGRLAAHPIDSEPPAVAAASRG</sequence>
<evidence type="ECO:0000313" key="3">
    <source>
        <dbReference type="Proteomes" id="UP000058305"/>
    </source>
</evidence>
<feature type="transmembrane region" description="Helical" evidence="1">
    <location>
        <begin position="193"/>
        <end position="212"/>
    </location>
</feature>
<feature type="transmembrane region" description="Helical" evidence="1">
    <location>
        <begin position="138"/>
        <end position="157"/>
    </location>
</feature>
<feature type="transmembrane region" description="Helical" evidence="1">
    <location>
        <begin position="53"/>
        <end position="73"/>
    </location>
</feature>
<feature type="transmembrane region" description="Helical" evidence="1">
    <location>
        <begin position="265"/>
        <end position="283"/>
    </location>
</feature>
<dbReference type="OrthoDB" id="3218260at2"/>
<gene>
    <name evidence="2" type="ORF">AWU67_02045</name>
</gene>
<feature type="transmembrane region" description="Helical" evidence="1">
    <location>
        <begin position="322"/>
        <end position="343"/>
    </location>
</feature>
<feature type="transmembrane region" description="Helical" evidence="1">
    <location>
        <begin position="163"/>
        <end position="181"/>
    </location>
</feature>
<reference evidence="3" key="2">
    <citation type="submission" date="2016-01" db="EMBL/GenBank/DDBJ databases">
        <title>First complete genome sequence of a species in the genus Microterricola, an extremophilic cold active enzyme producing strain ERGS5:02 isolated from Sikkim Himalaya.</title>
        <authorList>
            <person name="Kumar R."/>
            <person name="Singh D."/>
            <person name="Swarnkar M.K."/>
        </authorList>
    </citation>
    <scope>NUCLEOTIDE SEQUENCE [LARGE SCALE GENOMIC DNA]</scope>
    <source>
        <strain evidence="3">ERGS5:02</strain>
    </source>
</reference>
<keyword evidence="1" id="KW-0812">Transmembrane</keyword>
<keyword evidence="3" id="KW-1185">Reference proteome</keyword>
<proteinExistence type="predicted"/>
<evidence type="ECO:0000313" key="2">
    <source>
        <dbReference type="EMBL" id="AMB57844.1"/>
    </source>
</evidence>
<evidence type="ECO:0008006" key="4">
    <source>
        <dbReference type="Google" id="ProtNLM"/>
    </source>
</evidence>
<feature type="transmembrane region" description="Helical" evidence="1">
    <location>
        <begin position="397"/>
        <end position="417"/>
    </location>
</feature>
<keyword evidence="1" id="KW-1133">Transmembrane helix</keyword>
<feature type="transmembrane region" description="Helical" evidence="1">
    <location>
        <begin position="85"/>
        <end position="103"/>
    </location>
</feature>
<dbReference type="InterPro" id="IPR018674">
    <property type="entry name" value="DUF2142_membrane"/>
</dbReference>
<accession>A0A120I0U8</accession>
<reference evidence="2 3" key="1">
    <citation type="journal article" date="2016" name="J. Biotechnol.">
        <title>First complete genome sequence of a species in the genus Microterricola, an extremophilic cold active enzyme producing bacterial strain ERGS5:02 isolated from Sikkim Himalaya.</title>
        <authorList>
            <person name="Himanshu"/>
            <person name="Swarnkar M.K."/>
            <person name="Singh D."/>
            <person name="Kumar R."/>
        </authorList>
    </citation>
    <scope>NUCLEOTIDE SEQUENCE [LARGE SCALE GENOMIC DNA]</scope>
    <source>
        <strain evidence="2 3">ERGS5:02</strain>
    </source>
</reference>
<name>A0A120I0U8_9MICO</name>
<dbReference type="EMBL" id="CP014145">
    <property type="protein sequence ID" value="AMB57844.1"/>
    <property type="molecule type" value="Genomic_DNA"/>
</dbReference>